<protein>
    <submittedName>
        <fullName evidence="11">Uncharacterized protein</fullName>
    </submittedName>
</protein>
<evidence type="ECO:0000313" key="11">
    <source>
        <dbReference type="EMBL" id="KAK8747210.1"/>
    </source>
</evidence>
<evidence type="ECO:0000256" key="2">
    <source>
        <dbReference type="ARBA" id="ARBA00009643"/>
    </source>
</evidence>
<organism evidence="11 12">
    <name type="scientific">Cherax quadricarinatus</name>
    <name type="common">Australian red claw crayfish</name>
    <dbReference type="NCBI Taxonomy" id="27406"/>
    <lineage>
        <taxon>Eukaryota</taxon>
        <taxon>Metazoa</taxon>
        <taxon>Ecdysozoa</taxon>
        <taxon>Arthropoda</taxon>
        <taxon>Crustacea</taxon>
        <taxon>Multicrustacea</taxon>
        <taxon>Malacostraca</taxon>
        <taxon>Eumalacostraca</taxon>
        <taxon>Eucarida</taxon>
        <taxon>Decapoda</taxon>
        <taxon>Pleocyemata</taxon>
        <taxon>Astacidea</taxon>
        <taxon>Parastacoidea</taxon>
        <taxon>Parastacidae</taxon>
        <taxon>Cherax</taxon>
    </lineage>
</organism>
<keyword evidence="4 10" id="KW-0732">Signal</keyword>
<dbReference type="PANTHER" id="PTHR28652:SF2">
    <property type="entry name" value="TRANSMEMBRANE PROTEIN 59-LIKE PROTEIN"/>
    <property type="match status" value="1"/>
</dbReference>
<evidence type="ECO:0000256" key="8">
    <source>
        <dbReference type="ARBA" id="ARBA00023180"/>
    </source>
</evidence>
<evidence type="ECO:0000256" key="10">
    <source>
        <dbReference type="SAM" id="SignalP"/>
    </source>
</evidence>
<reference evidence="11 12" key="1">
    <citation type="journal article" date="2024" name="BMC Genomics">
        <title>Genome assembly of redclaw crayfish (Cherax quadricarinatus) provides insights into its immune adaptation and hypoxia tolerance.</title>
        <authorList>
            <person name="Liu Z."/>
            <person name="Zheng J."/>
            <person name="Li H."/>
            <person name="Fang K."/>
            <person name="Wang S."/>
            <person name="He J."/>
            <person name="Zhou D."/>
            <person name="Weng S."/>
            <person name="Chi M."/>
            <person name="Gu Z."/>
            <person name="He J."/>
            <person name="Li F."/>
            <person name="Wang M."/>
        </authorList>
    </citation>
    <scope>NUCLEOTIDE SEQUENCE [LARGE SCALE GENOMIC DNA]</scope>
    <source>
        <strain evidence="11">ZL_2023a</strain>
    </source>
</reference>
<feature type="compositionally biased region" description="Basic residues" evidence="9">
    <location>
        <begin position="107"/>
        <end position="117"/>
    </location>
</feature>
<keyword evidence="12" id="KW-1185">Reference proteome</keyword>
<proteinExistence type="inferred from homology"/>
<feature type="chain" id="PRO_5044001968" evidence="10">
    <location>
        <begin position="21"/>
        <end position="391"/>
    </location>
</feature>
<gene>
    <name evidence="11" type="ORF">OTU49_016684</name>
</gene>
<evidence type="ECO:0000256" key="6">
    <source>
        <dbReference type="ARBA" id="ARBA00023034"/>
    </source>
</evidence>
<evidence type="ECO:0000313" key="12">
    <source>
        <dbReference type="Proteomes" id="UP001445076"/>
    </source>
</evidence>
<keyword evidence="7" id="KW-0472">Membrane</keyword>
<keyword evidence="3" id="KW-0812">Transmembrane</keyword>
<dbReference type="InterPro" id="IPR022065">
    <property type="entry name" value="Uncharacterised_TMEM59"/>
</dbReference>
<dbReference type="Proteomes" id="UP001445076">
    <property type="component" value="Unassembled WGS sequence"/>
</dbReference>
<evidence type="ECO:0000256" key="3">
    <source>
        <dbReference type="ARBA" id="ARBA00022692"/>
    </source>
</evidence>
<dbReference type="PANTHER" id="PTHR28652">
    <property type="entry name" value="TRANSMEMBRANE PROTEIN 59-LIKE PROTEIN"/>
    <property type="match status" value="1"/>
</dbReference>
<accession>A0AAW0XRK8</accession>
<keyword evidence="5" id="KW-1133">Transmembrane helix</keyword>
<evidence type="ECO:0000256" key="5">
    <source>
        <dbReference type="ARBA" id="ARBA00022989"/>
    </source>
</evidence>
<evidence type="ECO:0000256" key="4">
    <source>
        <dbReference type="ARBA" id="ARBA00022729"/>
    </source>
</evidence>
<dbReference type="GO" id="GO:0000139">
    <property type="term" value="C:Golgi membrane"/>
    <property type="evidence" value="ECO:0007669"/>
    <property type="project" value="UniProtKB-SubCell"/>
</dbReference>
<evidence type="ECO:0000256" key="1">
    <source>
        <dbReference type="ARBA" id="ARBA00004614"/>
    </source>
</evidence>
<feature type="region of interest" description="Disordered" evidence="9">
    <location>
        <begin position="106"/>
        <end position="197"/>
    </location>
</feature>
<name>A0AAW0XRK8_CHEQU</name>
<keyword evidence="6" id="KW-0333">Golgi apparatus</keyword>
<evidence type="ECO:0000256" key="9">
    <source>
        <dbReference type="SAM" id="MobiDB-lite"/>
    </source>
</evidence>
<dbReference type="AlphaFoldDB" id="A0AAW0XRK8"/>
<comment type="similarity">
    <text evidence="2">Belongs to the TMEM59 family.</text>
</comment>
<feature type="non-terminal residue" evidence="11">
    <location>
        <position position="391"/>
    </location>
</feature>
<sequence length="391" mass="43413">MGAWLVWAWWVAGMVTWAAATPTWQSCKSECDTHFSKNDLLQSALSRMCERGCDLFTVALISTPQRTRVLHLGPVILPSRTPALPRTPPHDLVVRVEKKNPLEKLGEHHHHHHHHLHHATDGNPPAHTRSPHHKTRQTTTQPADHPVQDHPAQADHQATTTHPGQGQAVHAAHQATTTHTPNTRPPTTTAGAQAAREEGHETNAIIILGKDNLHQGDKSEEYTQLTPEEFQEARVVQDGERLQQAKDSCRHACVTAYHISEEQTACVVGCHYQAVTAATRPTRSRIAESGRNPLAMFQHIMFNLAGHVGRLVRVTWAWTTGGQRDSPHQERHDTLQEAVPRLALSHGVSPAHNSQHKFPGGRVYYSELLGHYTIGVSDDVPLADPSFVHHH</sequence>
<evidence type="ECO:0000256" key="7">
    <source>
        <dbReference type="ARBA" id="ARBA00023136"/>
    </source>
</evidence>
<dbReference type="EMBL" id="JARKIK010000015">
    <property type="protein sequence ID" value="KAK8747210.1"/>
    <property type="molecule type" value="Genomic_DNA"/>
</dbReference>
<comment type="subcellular location">
    <subcellularLocation>
        <location evidence="1">Golgi apparatus membrane</location>
        <topology evidence="1">Single-pass type I membrane protein</topology>
    </subcellularLocation>
</comment>
<dbReference type="Pfam" id="PF12280">
    <property type="entry name" value="BSMAP"/>
    <property type="match status" value="1"/>
</dbReference>
<feature type="signal peptide" evidence="10">
    <location>
        <begin position="1"/>
        <end position="20"/>
    </location>
</feature>
<feature type="compositionally biased region" description="Low complexity" evidence="9">
    <location>
        <begin position="162"/>
        <end position="192"/>
    </location>
</feature>
<comment type="caution">
    <text evidence="11">The sequence shown here is derived from an EMBL/GenBank/DDBJ whole genome shotgun (WGS) entry which is preliminary data.</text>
</comment>
<keyword evidence="8" id="KW-0325">Glycoprotein</keyword>